<protein>
    <submittedName>
        <fullName evidence="2">Methyltransferase domain-containing protein</fullName>
    </submittedName>
</protein>
<evidence type="ECO:0000313" key="2">
    <source>
        <dbReference type="EMBL" id="SIR80751.1"/>
    </source>
</evidence>
<dbReference type="GO" id="GO:0008757">
    <property type="term" value="F:S-adenosylmethionine-dependent methyltransferase activity"/>
    <property type="evidence" value="ECO:0007669"/>
    <property type="project" value="InterPro"/>
</dbReference>
<keyword evidence="2" id="KW-0808">Transferase</keyword>
<evidence type="ECO:0000313" key="3">
    <source>
        <dbReference type="Proteomes" id="UP000186914"/>
    </source>
</evidence>
<dbReference type="GO" id="GO:0032259">
    <property type="term" value="P:methylation"/>
    <property type="evidence" value="ECO:0007669"/>
    <property type="project" value="UniProtKB-KW"/>
</dbReference>
<keyword evidence="2" id="KW-0489">Methyltransferase</keyword>
<dbReference type="Proteomes" id="UP000186914">
    <property type="component" value="Unassembled WGS sequence"/>
</dbReference>
<gene>
    <name evidence="2" type="ORF">SAMN05421858_3848</name>
</gene>
<dbReference type="EMBL" id="FTNO01000005">
    <property type="protein sequence ID" value="SIR80751.1"/>
    <property type="molecule type" value="Genomic_DNA"/>
</dbReference>
<evidence type="ECO:0000259" key="1">
    <source>
        <dbReference type="Pfam" id="PF08241"/>
    </source>
</evidence>
<reference evidence="3" key="1">
    <citation type="submission" date="2017-01" db="EMBL/GenBank/DDBJ databases">
        <authorList>
            <person name="Varghese N."/>
            <person name="Submissions S."/>
        </authorList>
    </citation>
    <scope>NUCLEOTIDE SEQUENCE [LARGE SCALE GENOMIC DNA]</scope>
    <source>
        <strain evidence="3">CGMCC 1.7737</strain>
    </source>
</reference>
<dbReference type="AlphaFoldDB" id="A0A1N7DY92"/>
<dbReference type="RefSeq" id="WP_076431687.1">
    <property type="nucleotide sequence ID" value="NZ_FTNO01000005.1"/>
</dbReference>
<keyword evidence="3" id="KW-1185">Reference proteome</keyword>
<organism evidence="2 3">
    <name type="scientific">Haladaptatus litoreus</name>
    <dbReference type="NCBI Taxonomy" id="553468"/>
    <lineage>
        <taxon>Archaea</taxon>
        <taxon>Methanobacteriati</taxon>
        <taxon>Methanobacteriota</taxon>
        <taxon>Stenosarchaea group</taxon>
        <taxon>Halobacteria</taxon>
        <taxon>Halobacteriales</taxon>
        <taxon>Haladaptataceae</taxon>
        <taxon>Haladaptatus</taxon>
    </lineage>
</organism>
<dbReference type="OrthoDB" id="302307at2157"/>
<dbReference type="PANTHER" id="PTHR43861">
    <property type="entry name" value="TRANS-ACONITATE 2-METHYLTRANSFERASE-RELATED"/>
    <property type="match status" value="1"/>
</dbReference>
<accession>A0A1N7DY92</accession>
<dbReference type="Gene3D" id="3.40.50.150">
    <property type="entry name" value="Vaccinia Virus protein VP39"/>
    <property type="match status" value="1"/>
</dbReference>
<dbReference type="CDD" id="cd02440">
    <property type="entry name" value="AdoMet_MTases"/>
    <property type="match status" value="1"/>
</dbReference>
<dbReference type="InterPro" id="IPR013216">
    <property type="entry name" value="Methyltransf_11"/>
</dbReference>
<dbReference type="Pfam" id="PF08241">
    <property type="entry name" value="Methyltransf_11"/>
    <property type="match status" value="1"/>
</dbReference>
<dbReference type="InterPro" id="IPR029063">
    <property type="entry name" value="SAM-dependent_MTases_sf"/>
</dbReference>
<proteinExistence type="predicted"/>
<dbReference type="SUPFAM" id="SSF53335">
    <property type="entry name" value="S-adenosyl-L-methionine-dependent methyltransferases"/>
    <property type="match status" value="1"/>
</dbReference>
<sequence>MGFHTFDPEKAEKLEDAERYRFVSREELVGNLKLAGAETVADLGSGTGFYTDDVAPFAGELFAVDVQDAMHEHYRAKGVPENVSLVTADVADVPFSDGELDAVFSTMTFHEFAGDEQLAEVARSLKPGGRFVIADWTAEGRGESGPPVDERYDLETACELLETVGFEIEYESERPETFLLVASA</sequence>
<feature type="domain" description="Methyltransferase type 11" evidence="1">
    <location>
        <begin position="42"/>
        <end position="133"/>
    </location>
</feature>
<name>A0A1N7DY92_9EURY</name>